<name>A0AA88HBJ4_ARTSF</name>
<dbReference type="EC" id="2.1.1.85" evidence="4"/>
<dbReference type="InterPro" id="IPR025785">
    <property type="entry name" value="SETD3"/>
</dbReference>
<dbReference type="Gene3D" id="3.90.1410.10">
    <property type="entry name" value="set domain protein methyltransferase, domain 1"/>
    <property type="match status" value="1"/>
</dbReference>
<sequence>MGDYQYWGRESKELHHILKALRAYAFNWVQENMENIGGWSLLAIVGADIPKKYDYVVHDMSLVTEVDAKQTTKINLETGLLQGYPCSGTLFELYLDPFCTYAAERIDGVQAETSGKFPSGNAKQALQLYKDCHHLISKIIHIEEEVSKTTDKCCDRRKDYGQLVKWLQDNGAKIVNLKIEEYDGLGNGLKATTKIKKQDLSILIPKKTMITSESAISSTIGHIIKADILLGQMPNVSLALHLLNESLDPSSFWTPYIKTLPREFTTVFYFEEELLELLQKSAFFEEIVKIYVSIARQYSYIFKVIQ</sequence>
<dbReference type="Proteomes" id="UP001187531">
    <property type="component" value="Unassembled WGS sequence"/>
</dbReference>
<accession>A0AA88HBJ4</accession>
<dbReference type="GO" id="GO:0016279">
    <property type="term" value="F:protein-lysine N-methyltransferase activity"/>
    <property type="evidence" value="ECO:0007669"/>
    <property type="project" value="TreeGrafter"/>
</dbReference>
<comment type="caution">
    <text evidence="5">The sequence shown here is derived from an EMBL/GenBank/DDBJ whole genome shotgun (WGS) entry which is preliminary data.</text>
</comment>
<keyword evidence="1 4" id="KW-0489">Methyltransferase</keyword>
<keyword evidence="2 4" id="KW-0808">Transferase</keyword>
<dbReference type="PANTHER" id="PTHR13271:SF47">
    <property type="entry name" value="ACTIN-HISTIDINE N-METHYLTRANSFERASE"/>
    <property type="match status" value="1"/>
</dbReference>
<protein>
    <recommendedName>
        <fullName evidence="4">protein-histidine N-methyltransferase</fullName>
        <ecNumber evidence="4">2.1.1.85</ecNumber>
    </recommendedName>
</protein>
<feature type="non-terminal residue" evidence="5">
    <location>
        <position position="1"/>
    </location>
</feature>
<dbReference type="GO" id="GO:0032259">
    <property type="term" value="P:methylation"/>
    <property type="evidence" value="ECO:0007669"/>
    <property type="project" value="UniProtKB-KW"/>
</dbReference>
<dbReference type="AlphaFoldDB" id="A0AA88HBJ4"/>
<comment type="catalytic activity">
    <reaction evidence="4">
        <text>L-histidyl-[protein] + S-adenosyl-L-methionine = N(tele)-methyl-L-histidyl-[protein] + S-adenosyl-L-homocysteine + H(+)</text>
        <dbReference type="Rhea" id="RHEA:19369"/>
        <dbReference type="Rhea" id="RHEA-COMP:9745"/>
        <dbReference type="Rhea" id="RHEA-COMP:11600"/>
        <dbReference type="ChEBI" id="CHEBI:15378"/>
        <dbReference type="ChEBI" id="CHEBI:16367"/>
        <dbReference type="ChEBI" id="CHEBI:29979"/>
        <dbReference type="ChEBI" id="CHEBI:57856"/>
        <dbReference type="ChEBI" id="CHEBI:59789"/>
        <dbReference type="EC" id="2.1.1.85"/>
    </reaction>
</comment>
<evidence type="ECO:0000313" key="6">
    <source>
        <dbReference type="Proteomes" id="UP001187531"/>
    </source>
</evidence>
<reference evidence="5" key="1">
    <citation type="submission" date="2023-07" db="EMBL/GenBank/DDBJ databases">
        <title>Chromosome-level genome assembly of Artemia franciscana.</title>
        <authorList>
            <person name="Jo E."/>
        </authorList>
    </citation>
    <scope>NUCLEOTIDE SEQUENCE</scope>
    <source>
        <tissue evidence="5">Whole body</tissue>
    </source>
</reference>
<dbReference type="EMBL" id="JAVRJZ010000019">
    <property type="protein sequence ID" value="KAK2707329.1"/>
    <property type="molecule type" value="Genomic_DNA"/>
</dbReference>
<dbReference type="SUPFAM" id="SSF82199">
    <property type="entry name" value="SET domain"/>
    <property type="match status" value="1"/>
</dbReference>
<dbReference type="PANTHER" id="PTHR13271">
    <property type="entry name" value="UNCHARACTERIZED PUTATIVE METHYLTRANSFERASE"/>
    <property type="match status" value="1"/>
</dbReference>
<keyword evidence="6" id="KW-1185">Reference proteome</keyword>
<dbReference type="InterPro" id="IPR050600">
    <property type="entry name" value="SETD3_SETD6_MTase"/>
</dbReference>
<evidence type="ECO:0000256" key="2">
    <source>
        <dbReference type="ARBA" id="ARBA00022679"/>
    </source>
</evidence>
<comment type="similarity">
    <text evidence="4">Belongs to the class V-like SAM-binding methyltransferase superfamily. SETD3 actin-histidine methyltransferase family.</text>
</comment>
<evidence type="ECO:0000256" key="4">
    <source>
        <dbReference type="PROSITE-ProRule" id="PRU00898"/>
    </source>
</evidence>
<gene>
    <name evidence="5" type="ORF">QYM36_015121</name>
</gene>
<dbReference type="GO" id="GO:0018064">
    <property type="term" value="F:protein-L-histidine N-tele-methyltransferase activity"/>
    <property type="evidence" value="ECO:0007669"/>
    <property type="project" value="UniProtKB-EC"/>
</dbReference>
<evidence type="ECO:0000256" key="1">
    <source>
        <dbReference type="ARBA" id="ARBA00022603"/>
    </source>
</evidence>
<evidence type="ECO:0000256" key="3">
    <source>
        <dbReference type="ARBA" id="ARBA00022691"/>
    </source>
</evidence>
<organism evidence="5 6">
    <name type="scientific">Artemia franciscana</name>
    <name type="common">Brine shrimp</name>
    <name type="synonym">Artemia sanfranciscana</name>
    <dbReference type="NCBI Taxonomy" id="6661"/>
    <lineage>
        <taxon>Eukaryota</taxon>
        <taxon>Metazoa</taxon>
        <taxon>Ecdysozoa</taxon>
        <taxon>Arthropoda</taxon>
        <taxon>Crustacea</taxon>
        <taxon>Branchiopoda</taxon>
        <taxon>Anostraca</taxon>
        <taxon>Artemiidae</taxon>
        <taxon>Artemia</taxon>
    </lineage>
</organism>
<keyword evidence="3 4" id="KW-0949">S-adenosyl-L-methionine</keyword>
<dbReference type="InterPro" id="IPR046341">
    <property type="entry name" value="SET_dom_sf"/>
</dbReference>
<proteinExistence type="inferred from homology"/>
<dbReference type="PROSITE" id="PS51565">
    <property type="entry name" value="SAM_MT85_SETD3"/>
    <property type="match status" value="1"/>
</dbReference>
<evidence type="ECO:0000313" key="5">
    <source>
        <dbReference type="EMBL" id="KAK2707329.1"/>
    </source>
</evidence>